<name>A0A061H5G3_9BASI</name>
<sequence>MQLTIRSALAALALCSVGASAAAAPPSDAGLSYVLTNAKLSLSTVDGSSRLSQSFSTAPDYSLNAPPFDLAAPTQLENDDVIRLGFSLGVQEGSGKGEAKFSKEHLPHQAFVVLAEAGKASAVSNAAQTAWPIQVKPSSGKASWNLRMDRIPSHLLEAEGPLVLSLLISNFPASSAATGSYQPLSLPLISLRLPSSLQSASAAPSAREKAEIEQGFRGWPYNFHTFGSSPADSMPSRKLSLVASVVTVAVPWIVLLGLIATVQPSLSAPTARISLLFVSLVGLEALAIRYWIGITLFQMLPFLAGGGLVTLIIGKSALGDLRRQRLVKAAAAK</sequence>
<dbReference type="HOGENOM" id="CLU_045721_0_0_1"/>
<feature type="transmembrane region" description="Helical" evidence="1">
    <location>
        <begin position="273"/>
        <end position="292"/>
    </location>
</feature>
<reference evidence="4 5" key="1">
    <citation type="journal article" date="2013" name="Plant Cell">
        <title>The transition from a phytopathogenic smut ancestor to an anamorphic biocontrol agent deciphered by comparative whole-genome analysis.</title>
        <authorList>
            <person name="Lefebvre F."/>
            <person name="Joly D.L."/>
            <person name="Labbe C."/>
            <person name="Teichmann B."/>
            <person name="Linning R."/>
            <person name="Belzile F."/>
            <person name="Bakkeren G."/>
            <person name="Belanger R.R."/>
        </authorList>
    </citation>
    <scope>NUCLEOTIDE SEQUENCE [LARGE SCALE GENOMIC DNA]</scope>
    <source>
        <strain evidence="4 5">PF-1</strain>
    </source>
</reference>
<organism evidence="4 5">
    <name type="scientific">Pseudozyma flocculosa PF-1</name>
    <dbReference type="NCBI Taxonomy" id="1277687"/>
    <lineage>
        <taxon>Eukaryota</taxon>
        <taxon>Fungi</taxon>
        <taxon>Dikarya</taxon>
        <taxon>Basidiomycota</taxon>
        <taxon>Ustilaginomycotina</taxon>
        <taxon>Ustilaginomycetes</taxon>
        <taxon>Ustilaginales</taxon>
        <taxon>Ustilaginaceae</taxon>
        <taxon>Pseudozyma</taxon>
    </lineage>
</organism>
<accession>A0A061H5G3</accession>
<keyword evidence="1" id="KW-0472">Membrane</keyword>
<evidence type="ECO:0000313" key="4">
    <source>
        <dbReference type="EMBL" id="EPQ25846.1"/>
    </source>
</evidence>
<dbReference type="eggNOG" id="KOG2447">
    <property type="taxonomic scope" value="Eukaryota"/>
</dbReference>
<protein>
    <recommendedName>
        <fullName evidence="3">Ribophorin II C-terminal domain-containing protein</fullName>
    </recommendedName>
</protein>
<dbReference type="RefSeq" id="XP_007882257.1">
    <property type="nucleotide sequence ID" value="XM_007884066.1"/>
</dbReference>
<evidence type="ECO:0000313" key="5">
    <source>
        <dbReference type="Proteomes" id="UP000053664"/>
    </source>
</evidence>
<gene>
    <name evidence="4" type="ORF">PFL1_06521</name>
</gene>
<feature type="chain" id="PRO_5032730435" description="Ribophorin II C-terminal domain-containing protein" evidence="2">
    <location>
        <begin position="24"/>
        <end position="333"/>
    </location>
</feature>
<dbReference type="AlphaFoldDB" id="A0A061H5G3"/>
<dbReference type="Proteomes" id="UP000053664">
    <property type="component" value="Unassembled WGS sequence"/>
</dbReference>
<keyword evidence="2" id="KW-0732">Signal</keyword>
<dbReference type="GeneID" id="19320596"/>
<evidence type="ECO:0000259" key="3">
    <source>
        <dbReference type="Pfam" id="PF25147"/>
    </source>
</evidence>
<keyword evidence="1" id="KW-1133">Transmembrane helix</keyword>
<dbReference type="InterPro" id="IPR056790">
    <property type="entry name" value="Ribophorin_II_C"/>
</dbReference>
<evidence type="ECO:0000256" key="2">
    <source>
        <dbReference type="SAM" id="SignalP"/>
    </source>
</evidence>
<feature type="domain" description="Ribophorin II C-terminal" evidence="3">
    <location>
        <begin position="232"/>
        <end position="325"/>
    </location>
</feature>
<evidence type="ECO:0000256" key="1">
    <source>
        <dbReference type="SAM" id="Phobius"/>
    </source>
</evidence>
<dbReference type="Pfam" id="PF25147">
    <property type="entry name" value="Ribophorin_II_C"/>
    <property type="match status" value="1"/>
</dbReference>
<feature type="transmembrane region" description="Helical" evidence="1">
    <location>
        <begin position="298"/>
        <end position="318"/>
    </location>
</feature>
<dbReference type="EMBL" id="KE361649">
    <property type="protein sequence ID" value="EPQ25846.1"/>
    <property type="molecule type" value="Genomic_DNA"/>
</dbReference>
<keyword evidence="1" id="KW-0812">Transmembrane</keyword>
<feature type="transmembrane region" description="Helical" evidence="1">
    <location>
        <begin position="239"/>
        <end position="261"/>
    </location>
</feature>
<dbReference type="OrthoDB" id="432292at2759"/>
<proteinExistence type="predicted"/>
<feature type="signal peptide" evidence="2">
    <location>
        <begin position="1"/>
        <end position="23"/>
    </location>
</feature>
<dbReference type="KEGG" id="pfp:PFL1_06521"/>